<name>A0AA49IXI7_9PROT</name>
<accession>A0AA49IXI7</accession>
<dbReference type="AlphaFoldDB" id="A0AA49IXI7"/>
<dbReference type="EMBL" id="CP107246">
    <property type="protein sequence ID" value="WIM05038.1"/>
    <property type="molecule type" value="Genomic_DNA"/>
</dbReference>
<feature type="domain" description="DUF6036" evidence="1">
    <location>
        <begin position="14"/>
        <end position="132"/>
    </location>
</feature>
<dbReference type="InterPro" id="IPR045792">
    <property type="entry name" value="DUF6036"/>
</dbReference>
<reference evidence="2" key="1">
    <citation type="journal article" date="2023" name="Nat. Microbiol.">
        <title>Enrichment and characterization of a nitric oxide-reducing microbial community in a continuous bioreactor.</title>
        <authorList>
            <person name="Garrido-Amador P."/>
            <person name="Stortenbeker N."/>
            <person name="Wessels H.J.C.T."/>
            <person name="Speth D.R."/>
            <person name="Garcia-Heredia I."/>
            <person name="Kartal B."/>
        </authorList>
    </citation>
    <scope>NUCLEOTIDE SEQUENCE</scope>
    <source>
        <strain evidence="2">MAG1</strain>
    </source>
</reference>
<dbReference type="Pfam" id="PF19502">
    <property type="entry name" value="DUF6036"/>
    <property type="match status" value="1"/>
</dbReference>
<organism evidence="2">
    <name type="scientific">Candidatus Nitricoxidivorans perseverans</name>
    <dbReference type="NCBI Taxonomy" id="2975601"/>
    <lineage>
        <taxon>Bacteria</taxon>
        <taxon>Pseudomonadati</taxon>
        <taxon>Pseudomonadota</taxon>
        <taxon>Betaproteobacteria</taxon>
        <taxon>Nitrosomonadales</taxon>
        <taxon>Sterolibacteriaceae</taxon>
        <taxon>Candidatus Nitricoxidivorans</taxon>
    </lineage>
</organism>
<gene>
    <name evidence="2" type="ORF">OHM77_10070</name>
</gene>
<proteinExistence type="predicted"/>
<sequence length="186" mass="20875">MTREELEHIIRASGDITDQYEFVIVGSQSMLGSVPTPEEVFTVSMEADIYPLQAPELADKIDGAIGEGSQFHQQFGYYAQGVGPHTATLPIDWMRRVHRIQNGNTKDRVGYCLDVLDLFLAKAAAGREKDREFCMALFEHGYVTPAQVLKEVPTMPIDDKEQRTLRATIRRWAKAVREAGHNVPEG</sequence>
<evidence type="ECO:0000313" key="2">
    <source>
        <dbReference type="EMBL" id="WIM05038.1"/>
    </source>
</evidence>
<protein>
    <recommendedName>
        <fullName evidence="1">DUF6036 domain-containing protein</fullName>
    </recommendedName>
</protein>
<dbReference type="KEGG" id="npv:OHM77_10070"/>
<dbReference type="Proteomes" id="UP001234916">
    <property type="component" value="Chromosome"/>
</dbReference>
<evidence type="ECO:0000259" key="1">
    <source>
        <dbReference type="Pfam" id="PF19502"/>
    </source>
</evidence>